<dbReference type="Proteomes" id="UP001227230">
    <property type="component" value="Chromosome 16"/>
</dbReference>
<dbReference type="PANTHER" id="PTHR31213">
    <property type="entry name" value="OS08G0374000 PROTEIN-RELATED"/>
    <property type="match status" value="1"/>
</dbReference>
<evidence type="ECO:0000313" key="4">
    <source>
        <dbReference type="EMBL" id="WKA06184.1"/>
    </source>
</evidence>
<organism evidence="4 5">
    <name type="scientific">Vitis vinifera</name>
    <name type="common">Grape</name>
    <dbReference type="NCBI Taxonomy" id="29760"/>
    <lineage>
        <taxon>Eukaryota</taxon>
        <taxon>Viridiplantae</taxon>
        <taxon>Streptophyta</taxon>
        <taxon>Embryophyta</taxon>
        <taxon>Tracheophyta</taxon>
        <taxon>Spermatophyta</taxon>
        <taxon>Magnoliopsida</taxon>
        <taxon>eudicotyledons</taxon>
        <taxon>Gunneridae</taxon>
        <taxon>Pentapetalae</taxon>
        <taxon>rosids</taxon>
        <taxon>Vitales</taxon>
        <taxon>Vitaceae</taxon>
        <taxon>Viteae</taxon>
        <taxon>Vitis</taxon>
    </lineage>
</organism>
<evidence type="ECO:0000256" key="1">
    <source>
        <dbReference type="ARBA" id="ARBA00009744"/>
    </source>
</evidence>
<keyword evidence="5" id="KW-1185">Reference proteome</keyword>
<accession>A0ABY9DEK3</accession>
<name>A0ABY9DEK3_VITVI</name>
<gene>
    <name evidence="4" type="ORF">VitviT2T_024099</name>
</gene>
<dbReference type="InterPro" id="IPR000916">
    <property type="entry name" value="Bet_v_I/MLP"/>
</dbReference>
<dbReference type="Pfam" id="PF00407">
    <property type="entry name" value="Bet_v_1"/>
    <property type="match status" value="1"/>
</dbReference>
<comment type="similarity">
    <text evidence="1">Belongs to the BetVI family.</text>
</comment>
<reference evidence="4 5" key="1">
    <citation type="journal article" date="2023" name="Hortic Res">
        <title>The complete reference genome for grapevine (Vitis vinifera L.) genetics and breeding.</title>
        <authorList>
            <person name="Shi X."/>
            <person name="Cao S."/>
            <person name="Wang X."/>
            <person name="Huang S."/>
            <person name="Wang Y."/>
            <person name="Liu Z."/>
            <person name="Liu W."/>
            <person name="Leng X."/>
            <person name="Peng Y."/>
            <person name="Wang N."/>
            <person name="Wang Y."/>
            <person name="Ma Z."/>
            <person name="Xu X."/>
            <person name="Zhang F."/>
            <person name="Xue H."/>
            <person name="Zhong H."/>
            <person name="Wang Y."/>
            <person name="Zhang K."/>
            <person name="Velt A."/>
            <person name="Avia K."/>
            <person name="Holtgrawe D."/>
            <person name="Grimplet J."/>
            <person name="Matus J.T."/>
            <person name="Ware D."/>
            <person name="Wu X."/>
            <person name="Wang H."/>
            <person name="Liu C."/>
            <person name="Fang Y."/>
            <person name="Rustenholz C."/>
            <person name="Cheng Z."/>
            <person name="Xiao H."/>
            <person name="Zhou Y."/>
        </authorList>
    </citation>
    <scope>NUCLEOTIDE SEQUENCE [LARGE SCALE GENOMIC DNA]</scope>
    <source>
        <strain evidence="5">cv. Pinot noir / PN40024</strain>
        <tissue evidence="4">Leaf</tissue>
    </source>
</reference>
<dbReference type="Gene3D" id="3.30.530.20">
    <property type="match status" value="1"/>
</dbReference>
<evidence type="ECO:0000313" key="5">
    <source>
        <dbReference type="Proteomes" id="UP001227230"/>
    </source>
</evidence>
<feature type="domain" description="Bet v I/Major latex protein" evidence="3">
    <location>
        <begin position="10"/>
        <end position="100"/>
    </location>
</feature>
<dbReference type="PANTHER" id="PTHR31213:SF19">
    <property type="entry name" value="BET V I_MAJOR LATEX PROTEIN DOMAIN-CONTAINING PROTEIN"/>
    <property type="match status" value="1"/>
</dbReference>
<evidence type="ECO:0000259" key="3">
    <source>
        <dbReference type="Pfam" id="PF00407"/>
    </source>
</evidence>
<proteinExistence type="inferred from homology"/>
<evidence type="ECO:0000256" key="2">
    <source>
        <dbReference type="ARBA" id="ARBA00022589"/>
    </source>
</evidence>
<keyword evidence="2" id="KW-0017">Alkaloid metabolism</keyword>
<dbReference type="EMBL" id="CP126663">
    <property type="protein sequence ID" value="WKA06184.1"/>
    <property type="molecule type" value="Genomic_DNA"/>
</dbReference>
<protein>
    <recommendedName>
        <fullName evidence="3">Bet v I/Major latex protein domain-containing protein</fullName>
    </recommendedName>
</protein>
<sequence length="129" mass="14267">MEEGPSPLLEKFELIEGDGGVGTVIKLIFAPGKGPASVIDKFIKIDNEKCIKEVEVIEGGVLHMGFNQYRFCFEIIEIDKNSCLIKSKIMYDVNEETAQTTSAIPSKQLEAIAEVAINYLIKMKNPSVD</sequence>
<dbReference type="InterPro" id="IPR023393">
    <property type="entry name" value="START-like_dom_sf"/>
</dbReference>
<dbReference type="SUPFAM" id="SSF55961">
    <property type="entry name" value="Bet v1-like"/>
    <property type="match status" value="1"/>
</dbReference>
<dbReference type="InterPro" id="IPR050279">
    <property type="entry name" value="Plant_def-hormone_signal"/>
</dbReference>